<dbReference type="Proteomes" id="UP001331561">
    <property type="component" value="Unassembled WGS sequence"/>
</dbReference>
<evidence type="ECO:0000313" key="1">
    <source>
        <dbReference type="EMBL" id="MEC5387990.1"/>
    </source>
</evidence>
<accession>A0ABU6KAL5</accession>
<comment type="caution">
    <text evidence="1">The sequence shown here is derived from an EMBL/GenBank/DDBJ whole genome shotgun (WGS) entry which is preliminary data.</text>
</comment>
<protein>
    <submittedName>
        <fullName evidence="1">Uncharacterized protein</fullName>
    </submittedName>
</protein>
<name>A0ABU6KAL5_9RHOO</name>
<proteinExistence type="predicted"/>
<dbReference type="EMBL" id="JAYXHS010000004">
    <property type="protein sequence ID" value="MEC5387990.1"/>
    <property type="molecule type" value="Genomic_DNA"/>
</dbReference>
<organism evidence="1 2">
    <name type="scientific">Uliginosibacterium silvisoli</name>
    <dbReference type="NCBI Taxonomy" id="3114758"/>
    <lineage>
        <taxon>Bacteria</taxon>
        <taxon>Pseudomonadati</taxon>
        <taxon>Pseudomonadota</taxon>
        <taxon>Betaproteobacteria</taxon>
        <taxon>Rhodocyclales</taxon>
        <taxon>Zoogloeaceae</taxon>
        <taxon>Uliginosibacterium</taxon>
    </lineage>
</organism>
<gene>
    <name evidence="1" type="ORF">VVD49_19820</name>
</gene>
<sequence length="80" mass="8651">MPDISSQPPDSSPRRPPIDIHELEGLTILRARLIIDADGKDALLLDGDDGTSVTVNLRQKGRSKAFLEVSGENVLMPGED</sequence>
<dbReference type="RefSeq" id="WP_327600962.1">
    <property type="nucleotide sequence ID" value="NZ_JAYXHS010000004.1"/>
</dbReference>
<reference evidence="1 2" key="1">
    <citation type="submission" date="2024-01" db="EMBL/GenBank/DDBJ databases">
        <title>Uliginosibacterium soil sp. nov.</title>
        <authorList>
            <person name="Lv Y."/>
        </authorList>
    </citation>
    <scope>NUCLEOTIDE SEQUENCE [LARGE SCALE GENOMIC DNA]</scope>
    <source>
        <strain evidence="1 2">H3</strain>
    </source>
</reference>
<keyword evidence="2" id="KW-1185">Reference proteome</keyword>
<evidence type="ECO:0000313" key="2">
    <source>
        <dbReference type="Proteomes" id="UP001331561"/>
    </source>
</evidence>